<dbReference type="FunFam" id="3.40.50.1820:FF:000055">
    <property type="entry name" value="Carboxypeptidase"/>
    <property type="match status" value="1"/>
</dbReference>
<evidence type="ECO:0000256" key="2">
    <source>
        <dbReference type="RuleBase" id="RU361156"/>
    </source>
</evidence>
<evidence type="ECO:0000313" key="4">
    <source>
        <dbReference type="RefSeq" id="XP_032826882.1"/>
    </source>
</evidence>
<dbReference type="InterPro" id="IPR029058">
    <property type="entry name" value="AB_hydrolase_fold"/>
</dbReference>
<proteinExistence type="inferred from homology"/>
<feature type="signal peptide" evidence="2">
    <location>
        <begin position="1"/>
        <end position="20"/>
    </location>
</feature>
<keyword evidence="3" id="KW-1185">Reference proteome</keyword>
<dbReference type="RefSeq" id="XP_032826882.1">
    <property type="nucleotide sequence ID" value="XM_032970991.1"/>
</dbReference>
<dbReference type="GO" id="GO:0006508">
    <property type="term" value="P:proteolysis"/>
    <property type="evidence" value="ECO:0007669"/>
    <property type="project" value="UniProtKB-KW"/>
</dbReference>
<keyword evidence="2" id="KW-0121">Carboxypeptidase</keyword>
<dbReference type="PROSITE" id="PS00131">
    <property type="entry name" value="CARBOXYPEPT_SER_SER"/>
    <property type="match status" value="1"/>
</dbReference>
<dbReference type="PRINTS" id="PR00724">
    <property type="entry name" value="CRBOXYPTASEC"/>
</dbReference>
<evidence type="ECO:0000256" key="1">
    <source>
        <dbReference type="ARBA" id="ARBA00009431"/>
    </source>
</evidence>
<dbReference type="PANTHER" id="PTHR11802:SF434">
    <property type="entry name" value="CARBOXYPEPTIDASE"/>
    <property type="match status" value="1"/>
</dbReference>
<dbReference type="Pfam" id="PF00450">
    <property type="entry name" value="Peptidase_S10"/>
    <property type="match status" value="1"/>
</dbReference>
<keyword evidence="2" id="KW-0378">Hydrolase</keyword>
<organism evidence="3 4">
    <name type="scientific">Petromyzon marinus</name>
    <name type="common">Sea lamprey</name>
    <dbReference type="NCBI Taxonomy" id="7757"/>
    <lineage>
        <taxon>Eukaryota</taxon>
        <taxon>Metazoa</taxon>
        <taxon>Chordata</taxon>
        <taxon>Craniata</taxon>
        <taxon>Vertebrata</taxon>
        <taxon>Cyclostomata</taxon>
        <taxon>Hyperoartia</taxon>
        <taxon>Petromyzontiformes</taxon>
        <taxon>Petromyzontidae</taxon>
        <taxon>Petromyzon</taxon>
    </lineage>
</organism>
<dbReference type="InterPro" id="IPR033124">
    <property type="entry name" value="Ser_caboxypep_his_AS"/>
</dbReference>
<comment type="similarity">
    <text evidence="1 2">Belongs to the peptidase S10 family.</text>
</comment>
<name>A0AAJ7XAC4_PETMA</name>
<keyword evidence="2" id="KW-0732">Signal</keyword>
<dbReference type="PANTHER" id="PTHR11802">
    <property type="entry name" value="SERINE PROTEASE FAMILY S10 SERINE CARBOXYPEPTIDASE"/>
    <property type="match status" value="1"/>
</dbReference>
<dbReference type="KEGG" id="pmrn:116952018"/>
<dbReference type="SUPFAM" id="SSF53474">
    <property type="entry name" value="alpha/beta-Hydrolases"/>
    <property type="match status" value="1"/>
</dbReference>
<sequence length="465" mass="50792">MELPLSLLLAVVLAAGAARGAPAADAVKGLPGLEPQPAFAHYSGFLSGGHGAHLHYWFVESARNPASDPVVLWLNGGPGCSSIDGFLSENGPFHVNDDGRTLYYNNDSWNQVANILYLESPAGVGFSFSDDKNYTIDDDQVADRNYAALQDFFAKFPEFSGNDFFIFGESYGGIYVPTLSLRVTTGAAKINFKGFAVGNGLSSYAINDQSLVYFAYYHGLLGESLWADLNSYCCSGAKCNFYNSSSSDCKEAVMRTFHIVYEIGLNVYALYLDCAGGIGPHSARYRADMSHLFRAYSPVLPLLPPHHQSAAPGGGLRGVPPCLNGTGETNWINQRSVRAALHIPDGVQAWQFCSDVVGANYVRVYSDMFDVYQKLLGHGLRGLVYNGDTDMACNFLGDKWFVESLQRKKLAAQRAWIVDDQIAGFCHEYDGITFLTVKGAGHMVPQWAPRASFKMFQSFIANKPL</sequence>
<reference evidence="4" key="1">
    <citation type="submission" date="2025-08" db="UniProtKB">
        <authorList>
            <consortium name="RefSeq"/>
        </authorList>
    </citation>
    <scope>IDENTIFICATION</scope>
    <source>
        <tissue evidence="4">Sperm</tissue>
    </source>
</reference>
<evidence type="ECO:0000313" key="3">
    <source>
        <dbReference type="Proteomes" id="UP001318040"/>
    </source>
</evidence>
<gene>
    <name evidence="4" type="primary">LOC116952018</name>
</gene>
<dbReference type="AlphaFoldDB" id="A0AAJ7XAC4"/>
<dbReference type="InterPro" id="IPR018202">
    <property type="entry name" value="Ser_caboxypep_ser_AS"/>
</dbReference>
<dbReference type="EC" id="3.4.16.-" evidence="2"/>
<dbReference type="InterPro" id="IPR001563">
    <property type="entry name" value="Peptidase_S10"/>
</dbReference>
<dbReference type="PROSITE" id="PS00560">
    <property type="entry name" value="CARBOXYPEPT_SER_HIS"/>
    <property type="match status" value="1"/>
</dbReference>
<accession>A0AAJ7XAC4</accession>
<keyword evidence="2" id="KW-0645">Protease</keyword>
<dbReference type="Gene3D" id="3.40.50.1820">
    <property type="entry name" value="alpha/beta hydrolase"/>
    <property type="match status" value="1"/>
</dbReference>
<feature type="chain" id="PRO_5042316388" description="Carboxypeptidase" evidence="2">
    <location>
        <begin position="21"/>
        <end position="465"/>
    </location>
</feature>
<dbReference type="Proteomes" id="UP001318040">
    <property type="component" value="Chromosome 45"/>
</dbReference>
<protein>
    <recommendedName>
        <fullName evidence="2">Carboxypeptidase</fullName>
        <ecNumber evidence="2">3.4.16.-</ecNumber>
    </recommendedName>
</protein>
<dbReference type="GO" id="GO:0004185">
    <property type="term" value="F:serine-type carboxypeptidase activity"/>
    <property type="evidence" value="ECO:0007669"/>
    <property type="project" value="UniProtKB-UniRule"/>
</dbReference>